<evidence type="ECO:0000256" key="3">
    <source>
        <dbReference type="ARBA" id="ARBA00009119"/>
    </source>
</evidence>
<comment type="catalytic activity">
    <reaction evidence="1 10">
        <text>S-ubiquitinyl-[E2 ubiquitin-conjugating enzyme]-L-cysteine + [acceptor protein]-L-lysine = [E2 ubiquitin-conjugating enzyme]-L-cysteine + N(6)-ubiquitinyl-[acceptor protein]-L-lysine.</text>
        <dbReference type="EC" id="2.3.2.27"/>
    </reaction>
</comment>
<feature type="domain" description="SIAH-type" evidence="12">
    <location>
        <begin position="76"/>
        <end position="134"/>
    </location>
</feature>
<dbReference type="InterPro" id="IPR013083">
    <property type="entry name" value="Znf_RING/FYVE/PHD"/>
</dbReference>
<dbReference type="InterPro" id="IPR008974">
    <property type="entry name" value="TRAF-like"/>
</dbReference>
<evidence type="ECO:0000256" key="4">
    <source>
        <dbReference type="ARBA" id="ARBA00022679"/>
    </source>
</evidence>
<dbReference type="InterPro" id="IPR018121">
    <property type="entry name" value="7-in-absentia-prot_TRAF-dom"/>
</dbReference>
<dbReference type="Pfam" id="PF03145">
    <property type="entry name" value="Sina_TRAF"/>
    <property type="match status" value="1"/>
</dbReference>
<organism evidence="13 14">
    <name type="scientific">Dryococelus australis</name>
    <dbReference type="NCBI Taxonomy" id="614101"/>
    <lineage>
        <taxon>Eukaryota</taxon>
        <taxon>Metazoa</taxon>
        <taxon>Ecdysozoa</taxon>
        <taxon>Arthropoda</taxon>
        <taxon>Hexapoda</taxon>
        <taxon>Insecta</taxon>
        <taxon>Pterygota</taxon>
        <taxon>Neoptera</taxon>
        <taxon>Polyneoptera</taxon>
        <taxon>Phasmatodea</taxon>
        <taxon>Verophasmatodea</taxon>
        <taxon>Anareolatae</taxon>
        <taxon>Phasmatidae</taxon>
        <taxon>Eurycanthinae</taxon>
        <taxon>Dryococelus</taxon>
    </lineage>
</organism>
<proteinExistence type="inferred from homology"/>
<dbReference type="Gene3D" id="3.30.40.10">
    <property type="entry name" value="Zinc/RING finger domain, C3HC4 (zinc finger)"/>
    <property type="match status" value="2"/>
</dbReference>
<comment type="caution">
    <text evidence="13">The sequence shown here is derived from an EMBL/GenBank/DDBJ whole genome shotgun (WGS) entry which is preliminary data.</text>
</comment>
<dbReference type="Gene3D" id="2.60.210.10">
    <property type="entry name" value="Apoptosis, Tumor Necrosis Factor Receptor Associated Protein 2, Chain A"/>
    <property type="match status" value="1"/>
</dbReference>
<comment type="domain">
    <text evidence="10">The RING-type zinc finger domain is essential for ubiquitin ligase activity.</text>
</comment>
<keyword evidence="5 10" id="KW-0479">Metal-binding</keyword>
<dbReference type="InterPro" id="IPR013010">
    <property type="entry name" value="Znf_SIAH"/>
</dbReference>
<dbReference type="InterPro" id="IPR004162">
    <property type="entry name" value="SINA-like_animal"/>
</dbReference>
<dbReference type="Proteomes" id="UP001159363">
    <property type="component" value="Chromosome 2"/>
</dbReference>
<comment type="pathway">
    <text evidence="2 10">Protein modification; protein ubiquitination.</text>
</comment>
<dbReference type="EMBL" id="JARBHB010000002">
    <property type="protein sequence ID" value="KAJ8891767.1"/>
    <property type="molecule type" value="Genomic_DNA"/>
</dbReference>
<dbReference type="PANTHER" id="PTHR45877">
    <property type="entry name" value="E3 UBIQUITIN-PROTEIN LIGASE SIAH2"/>
    <property type="match status" value="1"/>
</dbReference>
<dbReference type="PANTHER" id="PTHR45877:SF2">
    <property type="entry name" value="E3 UBIQUITIN-PROTEIN LIGASE SINA-RELATED"/>
    <property type="match status" value="1"/>
</dbReference>
<dbReference type="InterPro" id="IPR001841">
    <property type="entry name" value="Znf_RING"/>
</dbReference>
<evidence type="ECO:0000256" key="8">
    <source>
        <dbReference type="ARBA" id="ARBA00022833"/>
    </source>
</evidence>
<dbReference type="CDD" id="cd16571">
    <property type="entry name" value="RING-HC_SIAHs"/>
    <property type="match status" value="1"/>
</dbReference>
<dbReference type="InterPro" id="IPR049548">
    <property type="entry name" value="Sina-like_RING"/>
</dbReference>
<reference evidence="13 14" key="1">
    <citation type="submission" date="2023-02" db="EMBL/GenBank/DDBJ databases">
        <title>LHISI_Scaffold_Assembly.</title>
        <authorList>
            <person name="Stuart O.P."/>
            <person name="Cleave R."/>
            <person name="Magrath M.J.L."/>
            <person name="Mikheyev A.S."/>
        </authorList>
    </citation>
    <scope>NUCLEOTIDE SEQUENCE [LARGE SCALE GENOMIC DNA]</scope>
    <source>
        <strain evidence="13">Daus_M_001</strain>
        <tissue evidence="13">Leg muscle</tissue>
    </source>
</reference>
<comment type="function">
    <text evidence="10">E3 ubiquitin-protein ligase that mediates ubiquitination and subsequent proteasomal degradation of target proteins. E3 ubiquitin ligases accept ubiquitin from an E2 ubiquitin-conjugating enzyme in the form of a thioester and then directly transfers the ubiquitin to targeted substrates.</text>
</comment>
<evidence type="ECO:0000259" key="11">
    <source>
        <dbReference type="PROSITE" id="PS50089"/>
    </source>
</evidence>
<feature type="domain" description="RING-type" evidence="11">
    <location>
        <begin position="24"/>
        <end position="59"/>
    </location>
</feature>
<evidence type="ECO:0000259" key="12">
    <source>
        <dbReference type="PROSITE" id="PS51081"/>
    </source>
</evidence>
<dbReference type="SUPFAM" id="SSF49599">
    <property type="entry name" value="TRAF domain-like"/>
    <property type="match status" value="1"/>
</dbReference>
<dbReference type="PROSITE" id="PS50089">
    <property type="entry name" value="ZF_RING_2"/>
    <property type="match status" value="1"/>
</dbReference>
<evidence type="ECO:0000256" key="5">
    <source>
        <dbReference type="ARBA" id="ARBA00022723"/>
    </source>
</evidence>
<keyword evidence="7 10" id="KW-0833">Ubl conjugation pathway</keyword>
<evidence type="ECO:0000256" key="2">
    <source>
        <dbReference type="ARBA" id="ARBA00004906"/>
    </source>
</evidence>
<comment type="domain">
    <text evidence="10">The SBD domain (substrate-binding domain) mediates the interaction with substrate proteins. It is related to the TRAF family.</text>
</comment>
<accession>A0ABQ9I540</accession>
<dbReference type="PROSITE" id="PS51081">
    <property type="entry name" value="ZF_SIAH"/>
    <property type="match status" value="1"/>
</dbReference>
<evidence type="ECO:0000256" key="7">
    <source>
        <dbReference type="ARBA" id="ARBA00022786"/>
    </source>
</evidence>
<keyword evidence="4" id="KW-0808">Transferase</keyword>
<comment type="similarity">
    <text evidence="3 10">Belongs to the SINA (Seven in absentia) family.</text>
</comment>
<evidence type="ECO:0000256" key="6">
    <source>
        <dbReference type="ARBA" id="ARBA00022771"/>
    </source>
</evidence>
<dbReference type="Pfam" id="PF21362">
    <property type="entry name" value="Sina_RING"/>
    <property type="match status" value="1"/>
</dbReference>
<evidence type="ECO:0000313" key="13">
    <source>
        <dbReference type="EMBL" id="KAJ8891767.1"/>
    </source>
</evidence>
<keyword evidence="8 10" id="KW-0862">Zinc</keyword>
<evidence type="ECO:0000313" key="14">
    <source>
        <dbReference type="Proteomes" id="UP001159363"/>
    </source>
</evidence>
<evidence type="ECO:0000256" key="1">
    <source>
        <dbReference type="ARBA" id="ARBA00000900"/>
    </source>
</evidence>
<evidence type="ECO:0000256" key="9">
    <source>
        <dbReference type="PROSITE-ProRule" id="PRU00455"/>
    </source>
</evidence>
<dbReference type="EC" id="2.3.2.27" evidence="10"/>
<keyword evidence="14" id="KW-1185">Reference proteome</keyword>
<name>A0ABQ9I540_9NEOP</name>
<gene>
    <name evidence="13" type="ORF">PR048_004320</name>
</gene>
<protein>
    <recommendedName>
        <fullName evidence="10">E3 ubiquitin-protein ligase</fullName>
        <ecNumber evidence="10">2.3.2.27</ecNumber>
    </recommendedName>
</protein>
<dbReference type="Pfam" id="PF21361">
    <property type="entry name" value="Sina_ZnF"/>
    <property type="match status" value="1"/>
</dbReference>
<dbReference type="SUPFAM" id="SSF57850">
    <property type="entry name" value="RING/U-box"/>
    <property type="match status" value="1"/>
</dbReference>
<sequence>MDQSKISTENLESFNDTLLTLLECPICTEFMSPPIFQCKNGHKLCAECKPLLTECPSCKEKNLDSRNFVAEELAEKLMYPCVNVDAGCQIKIQLNSMAKHSAVCPHRLHNCLESSCKWQGRTQEMLEHLKGTHNMAWMTAANPHLYYDNFDLSTDFEEHDAIDAFEELFLFHFKRDATKRRLFVAVQYVGSEEAAMNYRYQVFILSADGAKWVDFVSSTHKDTVSFEEIMNSKKCLCVDFEVIEDLLDTDLNLKFKINLSDLKNSAIINTDM</sequence>
<keyword evidence="6 9" id="KW-0863">Zinc-finger</keyword>
<evidence type="ECO:0000256" key="10">
    <source>
        <dbReference type="RuleBase" id="RU201113"/>
    </source>
</evidence>